<comment type="caution">
    <text evidence="1">The sequence shown here is derived from an EMBL/GenBank/DDBJ whole genome shotgun (WGS) entry which is preliminary data.</text>
</comment>
<sequence>MSPQQASCYGGTRCSVCACTHGAATRSHPLSLLIGSLAVIDSSGRQWLPLLSQPMRRGSPRIAKTPAHIAGSRGSLECIKAKYLEPLEPL</sequence>
<dbReference type="EMBL" id="CATNWA010015547">
    <property type="protein sequence ID" value="CAI9584417.1"/>
    <property type="molecule type" value="Genomic_DNA"/>
</dbReference>
<evidence type="ECO:0000313" key="2">
    <source>
        <dbReference type="Proteomes" id="UP001162483"/>
    </source>
</evidence>
<name>A0ABN9EK67_9NEOB</name>
<proteinExistence type="predicted"/>
<organism evidence="1 2">
    <name type="scientific">Staurois parvus</name>
    <dbReference type="NCBI Taxonomy" id="386267"/>
    <lineage>
        <taxon>Eukaryota</taxon>
        <taxon>Metazoa</taxon>
        <taxon>Chordata</taxon>
        <taxon>Craniata</taxon>
        <taxon>Vertebrata</taxon>
        <taxon>Euteleostomi</taxon>
        <taxon>Amphibia</taxon>
        <taxon>Batrachia</taxon>
        <taxon>Anura</taxon>
        <taxon>Neobatrachia</taxon>
        <taxon>Ranoidea</taxon>
        <taxon>Ranidae</taxon>
        <taxon>Staurois</taxon>
    </lineage>
</organism>
<gene>
    <name evidence="1" type="ORF">SPARVUS_LOCUS10030752</name>
</gene>
<dbReference type="Proteomes" id="UP001162483">
    <property type="component" value="Unassembled WGS sequence"/>
</dbReference>
<evidence type="ECO:0000313" key="1">
    <source>
        <dbReference type="EMBL" id="CAI9584417.1"/>
    </source>
</evidence>
<protein>
    <submittedName>
        <fullName evidence="1">Uncharacterized protein</fullName>
    </submittedName>
</protein>
<accession>A0ABN9EK67</accession>
<reference evidence="1" key="1">
    <citation type="submission" date="2023-05" db="EMBL/GenBank/DDBJ databases">
        <authorList>
            <person name="Stuckert A."/>
        </authorList>
    </citation>
    <scope>NUCLEOTIDE SEQUENCE</scope>
</reference>
<keyword evidence="2" id="KW-1185">Reference proteome</keyword>